<name>A0A087FW92_ARAAL</name>
<dbReference type="InterPro" id="IPR035897">
    <property type="entry name" value="Toll_tir_struct_dom_sf"/>
</dbReference>
<feature type="transmembrane region" description="Helical" evidence="8">
    <location>
        <begin position="2660"/>
        <end position="2680"/>
    </location>
</feature>
<dbReference type="PANTHER" id="PTHR11017:SF589">
    <property type="entry name" value="ADP-RIBOSYL CYCLASE_CYCLIC ADP-RIBOSE HYDROLASE-RELATED"/>
    <property type="match status" value="1"/>
</dbReference>
<evidence type="ECO:0000259" key="9">
    <source>
        <dbReference type="PROSITE" id="PS50104"/>
    </source>
</evidence>
<evidence type="ECO:0000256" key="3">
    <source>
        <dbReference type="ARBA" id="ARBA00022737"/>
    </source>
</evidence>
<dbReference type="Pfam" id="PF00931">
    <property type="entry name" value="NB-ARC"/>
    <property type="match status" value="2"/>
</dbReference>
<evidence type="ECO:0000256" key="7">
    <source>
        <dbReference type="SAM" id="MobiDB-lite"/>
    </source>
</evidence>
<keyword evidence="2" id="KW-0433">Leucine-rich repeat</keyword>
<dbReference type="InterPro" id="IPR002182">
    <property type="entry name" value="NB-ARC"/>
</dbReference>
<dbReference type="Proteomes" id="UP000029120">
    <property type="component" value="Unassembled WGS sequence"/>
</dbReference>
<dbReference type="FunFam" id="3.80.10.10:FF:000386">
    <property type="entry name" value="Disease resistance protein RPS4"/>
    <property type="match status" value="2"/>
</dbReference>
<dbReference type="GO" id="GO:0061809">
    <property type="term" value="F:NAD+ nucleosidase activity, cyclic ADP-ribose generating"/>
    <property type="evidence" value="ECO:0007669"/>
    <property type="project" value="UniProtKB-EC"/>
</dbReference>
<evidence type="ECO:0000256" key="2">
    <source>
        <dbReference type="ARBA" id="ARBA00022614"/>
    </source>
</evidence>
<dbReference type="OrthoDB" id="1084668at2759"/>
<dbReference type="GO" id="GO:0007165">
    <property type="term" value="P:signal transduction"/>
    <property type="evidence" value="ECO:0007669"/>
    <property type="project" value="InterPro"/>
</dbReference>
<dbReference type="OMA" id="DAVEQCM"/>
<keyword evidence="11" id="KW-1185">Reference proteome</keyword>
<keyword evidence="3" id="KW-0677">Repeat</keyword>
<dbReference type="FunFam" id="3.40.50.10140:FF:000007">
    <property type="entry name" value="Disease resistance protein (TIR-NBS-LRR class)"/>
    <property type="match status" value="1"/>
</dbReference>
<dbReference type="InterPro" id="IPR000157">
    <property type="entry name" value="TIR_dom"/>
</dbReference>
<evidence type="ECO:0000256" key="8">
    <source>
        <dbReference type="SAM" id="Phobius"/>
    </source>
</evidence>
<keyword evidence="5" id="KW-0520">NAD</keyword>
<dbReference type="SUPFAM" id="SSF52058">
    <property type="entry name" value="L domain-like"/>
    <property type="match status" value="2"/>
</dbReference>
<evidence type="ECO:0000256" key="6">
    <source>
        <dbReference type="ARBA" id="ARBA00047304"/>
    </source>
</evidence>
<protein>
    <recommendedName>
        <fullName evidence="1">ADP-ribosyl cyclase/cyclic ADP-ribose hydrolase</fullName>
        <ecNumber evidence="1">3.2.2.6</ecNumber>
    </recommendedName>
</protein>
<keyword evidence="8" id="KW-0812">Transmembrane</keyword>
<dbReference type="EC" id="3.2.2.6" evidence="1"/>
<dbReference type="InterPro" id="IPR032675">
    <property type="entry name" value="LRR_dom_sf"/>
</dbReference>
<dbReference type="EMBL" id="KL994810">
    <property type="protein sequence ID" value="KFK21894.1"/>
    <property type="molecule type" value="Genomic_DNA"/>
</dbReference>
<feature type="domain" description="TIR" evidence="9">
    <location>
        <begin position="9"/>
        <end position="169"/>
    </location>
</feature>
<organism evidence="10 11">
    <name type="scientific">Arabis alpina</name>
    <name type="common">Alpine rock-cress</name>
    <dbReference type="NCBI Taxonomy" id="50452"/>
    <lineage>
        <taxon>Eukaryota</taxon>
        <taxon>Viridiplantae</taxon>
        <taxon>Streptophyta</taxon>
        <taxon>Embryophyta</taxon>
        <taxon>Tracheophyta</taxon>
        <taxon>Spermatophyta</taxon>
        <taxon>Magnoliopsida</taxon>
        <taxon>eudicotyledons</taxon>
        <taxon>Gunneridae</taxon>
        <taxon>Pentapetalae</taxon>
        <taxon>rosids</taxon>
        <taxon>malvids</taxon>
        <taxon>Brassicales</taxon>
        <taxon>Brassicaceae</taxon>
        <taxon>Arabideae</taxon>
        <taxon>Arabis</taxon>
    </lineage>
</organism>
<dbReference type="Gene3D" id="3.40.50.300">
    <property type="entry name" value="P-loop containing nucleotide triphosphate hydrolases"/>
    <property type="match status" value="2"/>
</dbReference>
<evidence type="ECO:0000256" key="5">
    <source>
        <dbReference type="ARBA" id="ARBA00023027"/>
    </source>
</evidence>
<feature type="region of interest" description="Disordered" evidence="7">
    <location>
        <begin position="2445"/>
        <end position="2467"/>
    </location>
</feature>
<accession>A0A087FW92</accession>
<dbReference type="PANTHER" id="PTHR11017">
    <property type="entry name" value="LEUCINE-RICH REPEAT-CONTAINING PROTEIN"/>
    <property type="match status" value="1"/>
</dbReference>
<dbReference type="PROSITE" id="PS50104">
    <property type="entry name" value="TIR"/>
    <property type="match status" value="3"/>
</dbReference>
<keyword evidence="8" id="KW-0472">Membrane</keyword>
<dbReference type="InterPro" id="IPR044974">
    <property type="entry name" value="Disease_R_plants"/>
</dbReference>
<evidence type="ECO:0000313" key="11">
    <source>
        <dbReference type="Proteomes" id="UP000029120"/>
    </source>
</evidence>
<sequence length="2689" mass="305563">MATHEKPSPKRQVFINFWDADFRSGVFVNHLENALLSDGVNVYGDESSGGDFNGIEESSIALVIFSSRYTESRRCLEELVKIKEGMEQGKIMVIPIFYKLDTSIVKGEFEGGSDLNLLNPAMRDFEPELLKIWKEALDSVSCMMGFQLYKNSDESKFISRIVKDVIRLLTRISMEEQIHESHDRLNEQQKDAFMDSSKSERVDGNATSGVNQKEVESVQHIDETVESVNEGKKQEKVGKSSTMVTFYKPPPEHKVFINFRGSDLLHSFVGHLVEAFKRVGLSVFTDEGETLSGNELLLKRIEESRIAIVIFSSGYTESTCCLDELLKIKERMDEGKLLVIPIFYKLKPLQVRQLEGNFGVRLWNLWRTHREHRIIKWKEALESVGGMMGFLFEEDRSSEGELITSIVKEVINSMIKRSSQRRKIPSFSRSTGREESTELATGKGENLETYLNNHPLFGIKLRMEQLEQKLQFDCNETQIIGVVGMPGIGKTTLAMKLYEKWNCNFVRCMPLLGIRKKSKDHEPVWFRETLLEVLLEGKFPVIRNETTHESVKDILLQTKVFVVLDDVSDKKQLNFLLGKRDWIKKGSKIVITTCDKSLLEGFADDTYVVPLLNDREAFQLFSYHAFDDQIYCPTGTFLTLSRMFVDYAGGHPLALILLGIELRGKDEAHWEQRVGIETHSYNKKIQDLWRFSIDQLSERQKDVFLDIVYFFMSEDEYFVRSLLDSGDPDGNDPVSDLRDLAEKFLITISDGRVEMNDLLYRFSKGLGSPLRHRLWNHKNIYKLQKMNETEANNVRGIFLDMSEVTETIALESMTFTSMRDLRYLKIHDSCCPQQCKADCKLYFPNGLKFPLEEVRYLHWVKFPLKELPPDFRTENLVDLRLPYSKIERVWDSVKDAPRLKWVDLSHSSNLLNLSALLKAASLQRLNLEGCTNLDELPGEIQNMKSLVFLNLRGCIRLSSLPEMNLISLKTLILSGCANLEEFQLISESLEVLHLEGTSIKGLPPTIKNLQRLILLNLKNCKLLECLPNCLGELGALEELILSGCSRLKNLSDVREGMKHLHSLLIDMIGAKEMPNISRITGADMVFQHFHPNGWPGGVNRVSSLQRLCLSGNDFVTLHTDICQLHDLKWLEVKECKKLRSLPMLPPKLQYFDAHGCESLERVANPLALPVLLEQVHATFSFSNCNMLDQDATNSIISYTRWKSQLVLNALSRYNGGSVLKDLTRTCFPGWEVPAWFSHRASGSLLKPKLLPHWCDNGVIGIALSAVILYPGYHEQKNRLVVTCNCVFKNGNGSHIRFSCSVGSWSEQSNTPLKLESSHVFIGYTTMLDKYKRGMVDDEEGCIFTEASLEFQVTDGTEEVVGCKVLSCGFKLVYASAERENTCSDAKNFAIAERIENVPSEEKSHEYESYSGLTLGTDDNFSSQAKSDTNPNLQKTLKGKRVELLNVENDAGREITGRSYQEHYFVGVELRLKQMEKVLYSTPGETCIVGVVGMPDIGKTTLATILFEKRGSKFPSHLFLPMLKECGPKQLRRMFLKELLKHINQNISDETTHEFVKDELLQTKVFAVLDGVSDKTQLEFLLGNLDWIKKGSKIVITTCKMSLLEGFAHDTYVIPQLNSREAFQLFSYHAFGDQISSPTGTFVSLSRRFVDNARGNPRALKLLGSGLRDKDEAYWEDELKRVEQSFNKKMRDVWRFSIDQLNERQKDVFGDILYFFRSEEEYLVRSLLDSGNLEAVSEVRDLANKFLITISGGRVEIHDRLYTLDNDLGSPGRYKLQNYKDIIDKITKMEQREASNVRGIFLDMSEVTENIALESMTFTSMPNLRYLKIYDSCCPQQCKAECKLYFPDGLEFPLEKVRYLHWVKFPLEELPPDFRPENLVDLRLPYSKIERVWEGVKDAPQLKWVDLCHSSKLLNLSALSMAENLETLNLEGCTVLNELPVEIQNMKSLIFLNLKGCIRLWSLPKMNLISLKTLILSDCSNLKEFQVVSESIEFLHLDGTAIKELPLAIQNLQRLIVLDLKNCKMLECLPNCLRELKALEELILSGCSRLKNLSDVRESMKHLQSLLIDRIGAKEMPNISSNTISEGQASAGMVLQPFGLSGWPRLVNRVSSLRRLCLSGNDFVNLQSDIGNLYNLNWLDVKECKMLRSIPILPPRLQYFDARDCESLERVANPLAIPVPTHHIHATFNFSNCNRLEQDAKDNIISYIRWKGQLVLDALSRYNGASIVESFTGTCFPGWEVPAWFSHQASGSVLKPKLPPHWSDTRFTGIALCAVILFPDYHEERNRLLVKCNCVFKNEDGSHISFSCTVGGWSEPGKTPGKVEASHVFIGYAGMLDLKKDGGEEDKVGCNHINASFEFQVTDGTEELEDCEVLKCGVSLVYASDELRVKFGVCGAPAEANHYRAFSNSGVAISSVRKETETAERQPDGGYGILELPNKTLAHGIFPTPQTRNTKSPVPPPEFGSRSNSLERERHVQLTGEPQVFVSCHGADLRVTFVKHLVSTLTNAGVNVYIDNDTRMWLKEQKFYMKIEESKIAVVIFSKRYLASKLCLDELVKMVELAEKGKLLVIPVFYQVRFSDVKNLKGEFGRRFKEMRGRCKDEPEKVLKWETSLKFITKTQDIQLEVHGIVVSVVEATVQAVQRELAKISGGKPKFLGSGPVFFLALFAVFLFSLFIALLLFTDAKLSAFW</sequence>
<dbReference type="Pfam" id="PF07725">
    <property type="entry name" value="LRR_3"/>
    <property type="match status" value="2"/>
</dbReference>
<dbReference type="SMART" id="SM00255">
    <property type="entry name" value="TIR"/>
    <property type="match status" value="3"/>
</dbReference>
<keyword evidence="4" id="KW-0378">Hydrolase</keyword>
<dbReference type="InterPro" id="IPR027417">
    <property type="entry name" value="P-loop_NTPase"/>
</dbReference>
<dbReference type="Gene3D" id="3.40.50.10140">
    <property type="entry name" value="Toll/interleukin-1 receptor homology (TIR) domain"/>
    <property type="match status" value="3"/>
</dbReference>
<dbReference type="InterPro" id="IPR042197">
    <property type="entry name" value="Apaf_helical"/>
</dbReference>
<evidence type="ECO:0000256" key="4">
    <source>
        <dbReference type="ARBA" id="ARBA00022801"/>
    </source>
</evidence>
<dbReference type="PRINTS" id="PR00364">
    <property type="entry name" value="DISEASERSIST"/>
</dbReference>
<dbReference type="GO" id="GO:0006952">
    <property type="term" value="P:defense response"/>
    <property type="evidence" value="ECO:0007669"/>
    <property type="project" value="InterPro"/>
</dbReference>
<reference evidence="11" key="1">
    <citation type="journal article" date="2015" name="Nat. Plants">
        <title>Genome expansion of Arabis alpina linked with retrotransposition and reduced symmetric DNA methylation.</title>
        <authorList>
            <person name="Willing E.M."/>
            <person name="Rawat V."/>
            <person name="Mandakova T."/>
            <person name="Maumus F."/>
            <person name="James G.V."/>
            <person name="Nordstroem K.J."/>
            <person name="Becker C."/>
            <person name="Warthmann N."/>
            <person name="Chica C."/>
            <person name="Szarzynska B."/>
            <person name="Zytnicki M."/>
            <person name="Albani M.C."/>
            <person name="Kiefer C."/>
            <person name="Bergonzi S."/>
            <person name="Castaings L."/>
            <person name="Mateos J.L."/>
            <person name="Berns M.C."/>
            <person name="Bujdoso N."/>
            <person name="Piofczyk T."/>
            <person name="de Lorenzo L."/>
            <person name="Barrero-Sicilia C."/>
            <person name="Mateos I."/>
            <person name="Piednoel M."/>
            <person name="Hagmann J."/>
            <person name="Chen-Min-Tao R."/>
            <person name="Iglesias-Fernandez R."/>
            <person name="Schuster S.C."/>
            <person name="Alonso-Blanco C."/>
            <person name="Roudier F."/>
            <person name="Carbonero P."/>
            <person name="Paz-Ares J."/>
            <person name="Davis S.J."/>
            <person name="Pecinka A."/>
            <person name="Quesneville H."/>
            <person name="Colot V."/>
            <person name="Lysak M.A."/>
            <person name="Weigel D."/>
            <person name="Coupland G."/>
            <person name="Schneeberger K."/>
        </authorList>
    </citation>
    <scope>NUCLEOTIDE SEQUENCE [LARGE SCALE GENOMIC DNA]</scope>
    <source>
        <strain evidence="11">cv. Pajares</strain>
    </source>
</reference>
<comment type="catalytic activity">
    <reaction evidence="6">
        <text>NAD(+) + H2O = ADP-D-ribose + nicotinamide + H(+)</text>
        <dbReference type="Rhea" id="RHEA:16301"/>
        <dbReference type="ChEBI" id="CHEBI:15377"/>
        <dbReference type="ChEBI" id="CHEBI:15378"/>
        <dbReference type="ChEBI" id="CHEBI:17154"/>
        <dbReference type="ChEBI" id="CHEBI:57540"/>
        <dbReference type="ChEBI" id="CHEBI:57967"/>
        <dbReference type="EC" id="3.2.2.6"/>
    </reaction>
    <physiologicalReaction direction="left-to-right" evidence="6">
        <dbReference type="Rhea" id="RHEA:16302"/>
    </physiologicalReaction>
</comment>
<dbReference type="Gene3D" id="1.10.8.430">
    <property type="entry name" value="Helical domain of apoptotic protease-activating factors"/>
    <property type="match status" value="1"/>
</dbReference>
<dbReference type="Gene3D" id="3.80.10.10">
    <property type="entry name" value="Ribonuclease Inhibitor"/>
    <property type="match status" value="5"/>
</dbReference>
<dbReference type="Pfam" id="PF01582">
    <property type="entry name" value="TIR"/>
    <property type="match status" value="3"/>
</dbReference>
<keyword evidence="8" id="KW-1133">Transmembrane helix</keyword>
<gene>
    <name evidence="10" type="ORF">AALP_AAs74023U000200</name>
</gene>
<dbReference type="SUPFAM" id="SSF52540">
    <property type="entry name" value="P-loop containing nucleoside triphosphate hydrolases"/>
    <property type="match status" value="2"/>
</dbReference>
<dbReference type="Pfam" id="PF20160">
    <property type="entry name" value="C-JID"/>
    <property type="match status" value="2"/>
</dbReference>
<dbReference type="eggNOG" id="ENOG502R41B">
    <property type="taxonomic scope" value="Eukaryota"/>
</dbReference>
<dbReference type="InterPro" id="IPR011713">
    <property type="entry name" value="Leu-rich_rpt_3"/>
</dbReference>
<dbReference type="Gramene" id="KFK21894">
    <property type="protein sequence ID" value="KFK21894"/>
    <property type="gene ID" value="AALP_AAs74023U000200"/>
</dbReference>
<dbReference type="GO" id="GO:0043531">
    <property type="term" value="F:ADP binding"/>
    <property type="evidence" value="ECO:0007669"/>
    <property type="project" value="InterPro"/>
</dbReference>
<dbReference type="InterPro" id="IPR045344">
    <property type="entry name" value="C-JID"/>
</dbReference>
<feature type="domain" description="TIR" evidence="9">
    <location>
        <begin position="251"/>
        <end position="414"/>
    </location>
</feature>
<feature type="domain" description="TIR" evidence="9">
    <location>
        <begin position="2479"/>
        <end position="2626"/>
    </location>
</feature>
<evidence type="ECO:0000313" key="10">
    <source>
        <dbReference type="EMBL" id="KFK21894.1"/>
    </source>
</evidence>
<evidence type="ECO:0000256" key="1">
    <source>
        <dbReference type="ARBA" id="ARBA00011982"/>
    </source>
</evidence>
<dbReference type="SUPFAM" id="SSF52200">
    <property type="entry name" value="Toll/Interleukin receptor TIR domain"/>
    <property type="match status" value="3"/>
</dbReference>
<proteinExistence type="predicted"/>